<evidence type="ECO:0000313" key="3">
    <source>
        <dbReference type="Proteomes" id="UP000823775"/>
    </source>
</evidence>
<organism evidence="2 3">
    <name type="scientific">Datura stramonium</name>
    <name type="common">Jimsonweed</name>
    <name type="synonym">Common thornapple</name>
    <dbReference type="NCBI Taxonomy" id="4076"/>
    <lineage>
        <taxon>Eukaryota</taxon>
        <taxon>Viridiplantae</taxon>
        <taxon>Streptophyta</taxon>
        <taxon>Embryophyta</taxon>
        <taxon>Tracheophyta</taxon>
        <taxon>Spermatophyta</taxon>
        <taxon>Magnoliopsida</taxon>
        <taxon>eudicotyledons</taxon>
        <taxon>Gunneridae</taxon>
        <taxon>Pentapetalae</taxon>
        <taxon>asterids</taxon>
        <taxon>lamiids</taxon>
        <taxon>Solanales</taxon>
        <taxon>Solanaceae</taxon>
        <taxon>Solanoideae</taxon>
        <taxon>Datureae</taxon>
        <taxon>Datura</taxon>
    </lineage>
</organism>
<dbReference type="Proteomes" id="UP000823775">
    <property type="component" value="Unassembled WGS sequence"/>
</dbReference>
<name>A0ABS8THJ9_DATST</name>
<dbReference type="EMBL" id="JACEIK010001547">
    <property type="protein sequence ID" value="MCD7470296.1"/>
    <property type="molecule type" value="Genomic_DNA"/>
</dbReference>
<accession>A0ABS8THJ9</accession>
<keyword evidence="3" id="KW-1185">Reference proteome</keyword>
<evidence type="ECO:0000313" key="2">
    <source>
        <dbReference type="EMBL" id="MCD7470296.1"/>
    </source>
</evidence>
<protein>
    <submittedName>
        <fullName evidence="2">Uncharacterized protein</fullName>
    </submittedName>
</protein>
<comment type="caution">
    <text evidence="2">The sequence shown here is derived from an EMBL/GenBank/DDBJ whole genome shotgun (WGS) entry which is preliminary data.</text>
</comment>
<feature type="region of interest" description="Disordered" evidence="1">
    <location>
        <begin position="27"/>
        <end position="46"/>
    </location>
</feature>
<evidence type="ECO:0000256" key="1">
    <source>
        <dbReference type="SAM" id="MobiDB-lite"/>
    </source>
</evidence>
<gene>
    <name evidence="2" type="ORF">HAX54_010030</name>
</gene>
<reference evidence="2 3" key="1">
    <citation type="journal article" date="2021" name="BMC Genomics">
        <title>Datura genome reveals duplications of psychoactive alkaloid biosynthetic genes and high mutation rate following tissue culture.</title>
        <authorList>
            <person name="Rajewski A."/>
            <person name="Carter-House D."/>
            <person name="Stajich J."/>
            <person name="Litt A."/>
        </authorList>
    </citation>
    <scope>NUCLEOTIDE SEQUENCE [LARGE SCALE GENOMIC DNA]</scope>
    <source>
        <strain evidence="2">AR-01</strain>
    </source>
</reference>
<sequence>MPEVPNIPAQKLPQAGHIDVPFYGHHHIKENDSHIDDSVQSPRSVSGPRYGLYHKLEPHFNIQTLL</sequence>
<proteinExistence type="predicted"/>